<keyword evidence="2" id="KW-1185">Reference proteome</keyword>
<feature type="transmembrane region" description="Helical" evidence="1">
    <location>
        <begin position="68"/>
        <end position="85"/>
    </location>
</feature>
<sequence>MPDAHRSACFQCWFPTSKGTTDKEEKDLIKRRASYKCRLMEFSDYIYNELQLRLVRRDGLSYCPSTEYASTAFGLVIMLIIVRLLDAKYVEMCWFPTSKGTTDKGGKGSH</sequence>
<dbReference type="RefSeq" id="XP_026745995.1">
    <property type="nucleotide sequence ID" value="XM_026890194.1"/>
</dbReference>
<dbReference type="Proteomes" id="UP000322000">
    <property type="component" value="Unplaced"/>
</dbReference>
<evidence type="ECO:0000313" key="4">
    <source>
        <dbReference type="RefSeq" id="XP_026745995.1"/>
    </source>
</evidence>
<organism evidence="2 4">
    <name type="scientific">Trichoplusia ni</name>
    <name type="common">Cabbage looper</name>
    <dbReference type="NCBI Taxonomy" id="7111"/>
    <lineage>
        <taxon>Eukaryota</taxon>
        <taxon>Metazoa</taxon>
        <taxon>Ecdysozoa</taxon>
        <taxon>Arthropoda</taxon>
        <taxon>Hexapoda</taxon>
        <taxon>Insecta</taxon>
        <taxon>Pterygota</taxon>
        <taxon>Neoptera</taxon>
        <taxon>Endopterygota</taxon>
        <taxon>Lepidoptera</taxon>
        <taxon>Glossata</taxon>
        <taxon>Ditrysia</taxon>
        <taxon>Noctuoidea</taxon>
        <taxon>Noctuidae</taxon>
        <taxon>Plusiinae</taxon>
        <taxon>Trichoplusia</taxon>
    </lineage>
</organism>
<keyword evidence="1" id="KW-1133">Transmembrane helix</keyword>
<keyword evidence="1" id="KW-0472">Membrane</keyword>
<dbReference type="GeneID" id="113507332"/>
<evidence type="ECO:0000313" key="3">
    <source>
        <dbReference type="RefSeq" id="XP_026745994.1"/>
    </source>
</evidence>
<reference evidence="3 4" key="1">
    <citation type="submission" date="2025-04" db="UniProtKB">
        <authorList>
            <consortium name="RefSeq"/>
        </authorList>
    </citation>
    <scope>IDENTIFICATION</scope>
</reference>
<gene>
    <name evidence="3 4" type="primary">LOC113507332</name>
</gene>
<dbReference type="KEGG" id="tnl:113507332"/>
<dbReference type="RefSeq" id="XP_026745994.1">
    <property type="nucleotide sequence ID" value="XM_026890193.1"/>
</dbReference>
<proteinExistence type="predicted"/>
<keyword evidence="1" id="KW-0812">Transmembrane</keyword>
<dbReference type="AlphaFoldDB" id="A0A7E5WYQ3"/>
<protein>
    <submittedName>
        <fullName evidence="3 4">Uncharacterized protein LOC113507332 isoform X1</fullName>
    </submittedName>
</protein>
<name>A0A7E5WYQ3_TRINI</name>
<dbReference type="OrthoDB" id="5989194at2759"/>
<accession>A0A7E5WYQ3</accession>
<evidence type="ECO:0000256" key="1">
    <source>
        <dbReference type="SAM" id="Phobius"/>
    </source>
</evidence>
<evidence type="ECO:0000313" key="2">
    <source>
        <dbReference type="Proteomes" id="UP000322000"/>
    </source>
</evidence>